<protein>
    <submittedName>
        <fullName evidence="3">Arylesterase</fullName>
    </submittedName>
</protein>
<proteinExistence type="predicted"/>
<accession>A0A8J3GW12</accession>
<feature type="signal peptide" evidence="1">
    <location>
        <begin position="1"/>
        <end position="19"/>
    </location>
</feature>
<evidence type="ECO:0000259" key="2">
    <source>
        <dbReference type="Pfam" id="PF13472"/>
    </source>
</evidence>
<evidence type="ECO:0000313" key="4">
    <source>
        <dbReference type="Proteomes" id="UP000626220"/>
    </source>
</evidence>
<dbReference type="Pfam" id="PF13472">
    <property type="entry name" value="Lipase_GDSL_2"/>
    <property type="match status" value="1"/>
</dbReference>
<evidence type="ECO:0000256" key="1">
    <source>
        <dbReference type="SAM" id="SignalP"/>
    </source>
</evidence>
<dbReference type="SUPFAM" id="SSF52266">
    <property type="entry name" value="SGNH hydrolase"/>
    <property type="match status" value="1"/>
</dbReference>
<keyword evidence="4" id="KW-1185">Reference proteome</keyword>
<dbReference type="AlphaFoldDB" id="A0A8J3GW12"/>
<gene>
    <name evidence="3" type="ORF">GCM10017056_14360</name>
</gene>
<dbReference type="RefSeq" id="WP_189679344.1">
    <property type="nucleotide sequence ID" value="NZ_BNCJ01000002.1"/>
</dbReference>
<feature type="chain" id="PRO_5035307260" evidence="1">
    <location>
        <begin position="20"/>
        <end position="211"/>
    </location>
</feature>
<dbReference type="InterPro" id="IPR051532">
    <property type="entry name" value="Ester_Hydrolysis_Enzymes"/>
</dbReference>
<feature type="domain" description="SGNH hydrolase-type esterase" evidence="2">
    <location>
        <begin position="26"/>
        <end position="190"/>
    </location>
</feature>
<dbReference type="PANTHER" id="PTHR30383">
    <property type="entry name" value="THIOESTERASE 1/PROTEASE 1/LYSOPHOSPHOLIPASE L1"/>
    <property type="match status" value="1"/>
</dbReference>
<dbReference type="GO" id="GO:0004622">
    <property type="term" value="F:phosphatidylcholine lysophospholipase activity"/>
    <property type="evidence" value="ECO:0007669"/>
    <property type="project" value="TreeGrafter"/>
</dbReference>
<dbReference type="InterPro" id="IPR036514">
    <property type="entry name" value="SGNH_hydro_sf"/>
</dbReference>
<dbReference type="Gene3D" id="3.40.50.1110">
    <property type="entry name" value="SGNH hydrolase"/>
    <property type="match status" value="1"/>
</dbReference>
<dbReference type="PANTHER" id="PTHR30383:SF24">
    <property type="entry name" value="THIOESTERASE 1_PROTEASE 1_LYSOPHOSPHOLIPASE L1"/>
    <property type="match status" value="1"/>
</dbReference>
<dbReference type="InterPro" id="IPR013830">
    <property type="entry name" value="SGNH_hydro"/>
</dbReference>
<dbReference type="EMBL" id="BNCJ01000002">
    <property type="protein sequence ID" value="GHF43588.1"/>
    <property type="molecule type" value="Genomic_DNA"/>
</dbReference>
<organism evidence="3 4">
    <name type="scientific">Seohaeicola zhoushanensis</name>
    <dbReference type="NCBI Taxonomy" id="1569283"/>
    <lineage>
        <taxon>Bacteria</taxon>
        <taxon>Pseudomonadati</taxon>
        <taxon>Pseudomonadota</taxon>
        <taxon>Alphaproteobacteria</taxon>
        <taxon>Rhodobacterales</taxon>
        <taxon>Roseobacteraceae</taxon>
        <taxon>Seohaeicola</taxon>
    </lineage>
</organism>
<reference evidence="3" key="2">
    <citation type="submission" date="2020-09" db="EMBL/GenBank/DDBJ databases">
        <authorList>
            <person name="Sun Q."/>
            <person name="Kim S."/>
        </authorList>
    </citation>
    <scope>NUCLEOTIDE SEQUENCE</scope>
    <source>
        <strain evidence="3">KCTC 42650</strain>
    </source>
</reference>
<dbReference type="CDD" id="cd01822">
    <property type="entry name" value="Lysophospholipase_L1_like"/>
    <property type="match status" value="1"/>
</dbReference>
<dbReference type="Proteomes" id="UP000626220">
    <property type="component" value="Unassembled WGS sequence"/>
</dbReference>
<name>A0A8J3GW12_9RHOB</name>
<keyword evidence="1" id="KW-0732">Signal</keyword>
<sequence length="211" mass="21966">MRKFLAALILIFSPVLALADEITIAALGDSLTQGYGLPPEEGLVPQLQAWLDGQGAGVHLLNAGVSGDTTAGGAARVGWTLTPEVDAMIVALGGNDLLRGIDPAEARRNLDTILKAAQEAHVPVLLIGMRAPGNYGPDYKAAFEANYADLAQAYGTLFLPDYFAGLGEGDPAALQRWFQPDGIHLNAEGVAKIVAAIGPTVLDLAARARAD</sequence>
<comment type="caution">
    <text evidence="3">The sequence shown here is derived from an EMBL/GenBank/DDBJ whole genome shotgun (WGS) entry which is preliminary data.</text>
</comment>
<evidence type="ECO:0000313" key="3">
    <source>
        <dbReference type="EMBL" id="GHF43588.1"/>
    </source>
</evidence>
<reference evidence="3" key="1">
    <citation type="journal article" date="2014" name="Int. J. Syst. Evol. Microbiol.">
        <title>Complete genome sequence of Corynebacterium casei LMG S-19264T (=DSM 44701T), isolated from a smear-ripened cheese.</title>
        <authorList>
            <consortium name="US DOE Joint Genome Institute (JGI-PGF)"/>
            <person name="Walter F."/>
            <person name="Albersmeier A."/>
            <person name="Kalinowski J."/>
            <person name="Ruckert C."/>
        </authorList>
    </citation>
    <scope>NUCLEOTIDE SEQUENCE</scope>
    <source>
        <strain evidence="3">KCTC 42650</strain>
    </source>
</reference>